<organism evidence="1 2">
    <name type="scientific">Stephania cephalantha</name>
    <dbReference type="NCBI Taxonomy" id="152367"/>
    <lineage>
        <taxon>Eukaryota</taxon>
        <taxon>Viridiplantae</taxon>
        <taxon>Streptophyta</taxon>
        <taxon>Embryophyta</taxon>
        <taxon>Tracheophyta</taxon>
        <taxon>Spermatophyta</taxon>
        <taxon>Magnoliopsida</taxon>
        <taxon>Ranunculales</taxon>
        <taxon>Menispermaceae</taxon>
        <taxon>Menispermoideae</taxon>
        <taxon>Cissampelideae</taxon>
        <taxon>Stephania</taxon>
    </lineage>
</organism>
<comment type="caution">
    <text evidence="1">The sequence shown here is derived from an EMBL/GenBank/DDBJ whole genome shotgun (WGS) entry which is preliminary data.</text>
</comment>
<name>A0AAP0NTV0_9MAGN</name>
<evidence type="ECO:0000313" key="1">
    <source>
        <dbReference type="EMBL" id="KAK9119632.1"/>
    </source>
</evidence>
<protein>
    <submittedName>
        <fullName evidence="1">Uncharacterized protein</fullName>
    </submittedName>
</protein>
<sequence length="57" mass="6627">MHHVSQKFLFLVKSFNCINGTSIISKAKIIYSVPFVLLHDEFFHDLFTHSLLNSTIF</sequence>
<reference evidence="1 2" key="1">
    <citation type="submission" date="2024-01" db="EMBL/GenBank/DDBJ databases">
        <title>Genome assemblies of Stephania.</title>
        <authorList>
            <person name="Yang L."/>
        </authorList>
    </citation>
    <scope>NUCLEOTIDE SEQUENCE [LARGE SCALE GENOMIC DNA]</scope>
    <source>
        <strain evidence="1">JXDWG</strain>
        <tissue evidence="1">Leaf</tissue>
    </source>
</reference>
<gene>
    <name evidence="1" type="ORF">Scep_017725</name>
</gene>
<proteinExistence type="predicted"/>
<dbReference type="EMBL" id="JBBNAG010000007">
    <property type="protein sequence ID" value="KAK9119632.1"/>
    <property type="molecule type" value="Genomic_DNA"/>
</dbReference>
<dbReference type="AlphaFoldDB" id="A0AAP0NTV0"/>
<dbReference type="Proteomes" id="UP001419268">
    <property type="component" value="Unassembled WGS sequence"/>
</dbReference>
<accession>A0AAP0NTV0</accession>
<evidence type="ECO:0000313" key="2">
    <source>
        <dbReference type="Proteomes" id="UP001419268"/>
    </source>
</evidence>
<keyword evidence="2" id="KW-1185">Reference proteome</keyword>